<reference evidence="1 2" key="1">
    <citation type="submission" date="2017-01" db="EMBL/GenBank/DDBJ databases">
        <title>Comparative genomic analysis of Brazilian Leptospira santarosai.</title>
        <authorList>
            <person name="Moreno L.Z."/>
            <person name="Miraglia F."/>
            <person name="Kremer F.S."/>
            <person name="Eslabao M.R."/>
            <person name="Lilenbaum W."/>
            <person name="Dellagostin O.A."/>
            <person name="Moreno A.M."/>
        </authorList>
    </citation>
    <scope>NUCLEOTIDE SEQUENCE [LARGE SCALE GENOMIC DNA]</scope>
    <source>
        <strain evidence="1 2">M52/8-19</strain>
    </source>
</reference>
<proteinExistence type="predicted"/>
<sequence length="60" mass="6845">MIQSGFSFGSPYKTGFRFVIGRKTAISCKDSILRSLPLHLTEAPSSFRRTQNKKERRTPL</sequence>
<evidence type="ECO:0000313" key="1">
    <source>
        <dbReference type="EMBL" id="ONF93669.1"/>
    </source>
</evidence>
<dbReference type="EMBL" id="MTSU01000004">
    <property type="protein sequence ID" value="ONF93669.1"/>
    <property type="molecule type" value="Genomic_DNA"/>
</dbReference>
<name>A0AB73MRF6_9LEPT</name>
<comment type="caution">
    <text evidence="1">The sequence shown here is derived from an EMBL/GenBank/DDBJ whole genome shotgun (WGS) entry which is preliminary data.</text>
</comment>
<dbReference type="AlphaFoldDB" id="A0AB73MRF6"/>
<dbReference type="Proteomes" id="UP000189337">
    <property type="component" value="Unassembled WGS sequence"/>
</dbReference>
<organism evidence="1 2">
    <name type="scientific">Leptospira santarosai</name>
    <dbReference type="NCBI Taxonomy" id="28183"/>
    <lineage>
        <taxon>Bacteria</taxon>
        <taxon>Pseudomonadati</taxon>
        <taxon>Spirochaetota</taxon>
        <taxon>Spirochaetia</taxon>
        <taxon>Leptospirales</taxon>
        <taxon>Leptospiraceae</taxon>
        <taxon>Leptospira</taxon>
    </lineage>
</organism>
<protein>
    <recommendedName>
        <fullName evidence="3">Lipoprotein</fullName>
    </recommendedName>
</protein>
<gene>
    <name evidence="1" type="ORF">BWD14_06280</name>
</gene>
<accession>A0AB73MRF6</accession>
<evidence type="ECO:0000313" key="2">
    <source>
        <dbReference type="Proteomes" id="UP000189337"/>
    </source>
</evidence>
<evidence type="ECO:0008006" key="3">
    <source>
        <dbReference type="Google" id="ProtNLM"/>
    </source>
</evidence>